<keyword evidence="1" id="KW-0472">Membrane</keyword>
<protein>
    <submittedName>
        <fullName evidence="3">Membrane associated secretion system protein</fullName>
    </submittedName>
</protein>
<comment type="caution">
    <text evidence="3">The sequence shown here is derived from an EMBL/GenBank/DDBJ whole genome shotgun (WGS) entry which is preliminary data.</text>
</comment>
<keyword evidence="1" id="KW-1133">Transmembrane helix</keyword>
<feature type="domain" description="VWFA" evidence="2">
    <location>
        <begin position="150"/>
        <end position="419"/>
    </location>
</feature>
<feature type="transmembrane region" description="Helical" evidence="1">
    <location>
        <begin position="12"/>
        <end position="31"/>
    </location>
</feature>
<dbReference type="Proteomes" id="UP000078406">
    <property type="component" value="Unassembled WGS sequence"/>
</dbReference>
<dbReference type="RefSeq" id="WP_054963122.1">
    <property type="nucleotide sequence ID" value="NZ_LLEI02000017.1"/>
</dbReference>
<gene>
    <name evidence="3" type="ORF">APB76_03525</name>
</gene>
<dbReference type="InterPro" id="IPR002035">
    <property type="entry name" value="VWF_A"/>
</dbReference>
<evidence type="ECO:0000313" key="4">
    <source>
        <dbReference type="Proteomes" id="UP000078406"/>
    </source>
</evidence>
<dbReference type="InterPro" id="IPR036465">
    <property type="entry name" value="vWFA_dom_sf"/>
</dbReference>
<dbReference type="Pfam" id="PF13400">
    <property type="entry name" value="Tad"/>
    <property type="match status" value="1"/>
</dbReference>
<reference evidence="3 4" key="1">
    <citation type="journal article" date="2016" name="Syst. Appl. Microbiol.">
        <title>Vibrio bivalvicida sp. nov., a novel larval pathogen for bivalve molluscs reared in a hatchery.</title>
        <authorList>
            <person name="Dubert J."/>
            <person name="Romalde J.L."/>
            <person name="Prado S."/>
            <person name="Barja J.L."/>
        </authorList>
    </citation>
    <scope>NUCLEOTIDE SEQUENCE [LARGE SCALE GENOMIC DNA]</scope>
    <source>
        <strain evidence="3 4">605</strain>
    </source>
</reference>
<dbReference type="InterPro" id="IPR028087">
    <property type="entry name" value="Tad_N"/>
</dbReference>
<proteinExistence type="predicted"/>
<evidence type="ECO:0000313" key="3">
    <source>
        <dbReference type="EMBL" id="OAJ95586.1"/>
    </source>
</evidence>
<dbReference type="AlphaFoldDB" id="A0A177Y4Q1"/>
<dbReference type="SUPFAM" id="SSF53300">
    <property type="entry name" value="vWA-like"/>
    <property type="match status" value="1"/>
</dbReference>
<dbReference type="Gene3D" id="3.40.50.410">
    <property type="entry name" value="von Willebrand factor, type A domain"/>
    <property type="match status" value="2"/>
</dbReference>
<organism evidence="3 4">
    <name type="scientific">Vibrio bivalvicida</name>
    <dbReference type="NCBI Taxonomy" id="1276888"/>
    <lineage>
        <taxon>Bacteria</taxon>
        <taxon>Pseudomonadati</taxon>
        <taxon>Pseudomonadota</taxon>
        <taxon>Gammaproteobacteria</taxon>
        <taxon>Vibrionales</taxon>
        <taxon>Vibrionaceae</taxon>
        <taxon>Vibrio</taxon>
        <taxon>Vibrio oreintalis group</taxon>
    </lineage>
</organism>
<evidence type="ECO:0000256" key="1">
    <source>
        <dbReference type="SAM" id="Phobius"/>
    </source>
</evidence>
<keyword evidence="1" id="KW-0812">Transmembrane</keyword>
<evidence type="ECO:0000259" key="2">
    <source>
        <dbReference type="PROSITE" id="PS50234"/>
    </source>
</evidence>
<dbReference type="PROSITE" id="PS50234">
    <property type="entry name" value="VWFA"/>
    <property type="match status" value="1"/>
</dbReference>
<accession>A0A177Y4Q1</accession>
<sequence>MRSSRTKQSGHAALLFALIIPGMWGFFTLAIDGSRALQTKARLGDATEAAALALAAKNSQNTSENKSLAKDYISAYIPDSDISITKIGRSECHVSNNLDCDGANRYSQYSLEVSINQDAWLPTQEFVGFGDSYDVAHAATARKYQGDSIDISFVMDYSGSMRESWKGKPKYIRVRDIINDVLDELETYQGIQEINNKVSLVPYAEFTARPKDNLSCGWRSKSPLPYVDELYYKKRGRNYKLDAYKTVQRWRDSRASDKDMVCAHELYRNFGMSYKNVSFVDKFDQLRSEMKKFRPGGATASYQGIIKSAQYFDQLSDPNPRQLMVILSDGDDKNGNHGPMSSREPVPTKALINQGLCEDIRAELNSRKTSDNRPVTFQIALIGFGYNVGKNPLTQCVGEENVYDAANPDELLDIILNLISEEIGHLK</sequence>
<dbReference type="EMBL" id="LLEI02000017">
    <property type="protein sequence ID" value="OAJ95586.1"/>
    <property type="molecule type" value="Genomic_DNA"/>
</dbReference>
<name>A0A177Y4Q1_9VIBR</name>